<sequence>MRRASSQPLLRYCEESDYEDEVVMAAKEAEDGDDIDEVAEHMTCITLHKREPIKRGEELSWEKYGLWRQEQKTRSARLEKQLKSRWALEDLIDEQLNHFHAHYNRAAGPTRLKDVAQLLMPKGVPAQEMAALAWLGDWRPSAILDLLRSLAHSSSSISSSLSESMGIEQALSQLIHDIGIEEAVLDEEMAEIQANCILHLPFGPVKNRAGGPALACVQSEFKKIHWVIIKAQNLRFRALELAVKKVLNQTDAAEFLVAFVGIQDLIHQFAAQQKLRKGPVMGPVKALGCN</sequence>
<organism evidence="2 3">
    <name type="scientific">Actinidia rufa</name>
    <dbReference type="NCBI Taxonomy" id="165716"/>
    <lineage>
        <taxon>Eukaryota</taxon>
        <taxon>Viridiplantae</taxon>
        <taxon>Streptophyta</taxon>
        <taxon>Embryophyta</taxon>
        <taxon>Tracheophyta</taxon>
        <taxon>Spermatophyta</taxon>
        <taxon>Magnoliopsida</taxon>
        <taxon>eudicotyledons</taxon>
        <taxon>Gunneridae</taxon>
        <taxon>Pentapetalae</taxon>
        <taxon>asterids</taxon>
        <taxon>Ericales</taxon>
        <taxon>Actinidiaceae</taxon>
        <taxon>Actinidia</taxon>
    </lineage>
</organism>
<feature type="domain" description="DOG1" evidence="1">
    <location>
        <begin position="57"/>
        <end position="276"/>
    </location>
</feature>
<dbReference type="OrthoDB" id="1611096at2759"/>
<dbReference type="Pfam" id="PF14144">
    <property type="entry name" value="DOG1"/>
    <property type="match status" value="1"/>
</dbReference>
<dbReference type="EMBL" id="BJWL01000011">
    <property type="protein sequence ID" value="GFY96950.1"/>
    <property type="molecule type" value="Genomic_DNA"/>
</dbReference>
<gene>
    <name evidence="2" type="ORF">Acr_11g0012560</name>
</gene>
<dbReference type="PANTHER" id="PTHR47209:SF4">
    <property type="entry name" value="SEED DORMANCY CONTROL PROTEIN"/>
    <property type="match status" value="1"/>
</dbReference>
<dbReference type="InterPro" id="IPR025422">
    <property type="entry name" value="TGA_domain"/>
</dbReference>
<dbReference type="InterPro" id="IPR053293">
    <property type="entry name" value="OCM_Kinase"/>
</dbReference>
<dbReference type="Proteomes" id="UP000585474">
    <property type="component" value="Unassembled WGS sequence"/>
</dbReference>
<dbReference type="GO" id="GO:0043565">
    <property type="term" value="F:sequence-specific DNA binding"/>
    <property type="evidence" value="ECO:0007669"/>
    <property type="project" value="InterPro"/>
</dbReference>
<proteinExistence type="predicted"/>
<dbReference type="GO" id="GO:0006351">
    <property type="term" value="P:DNA-templated transcription"/>
    <property type="evidence" value="ECO:0007669"/>
    <property type="project" value="InterPro"/>
</dbReference>
<reference evidence="2 3" key="1">
    <citation type="submission" date="2019-07" db="EMBL/GenBank/DDBJ databases">
        <title>De Novo Assembly of kiwifruit Actinidia rufa.</title>
        <authorList>
            <person name="Sugita-Konishi S."/>
            <person name="Sato K."/>
            <person name="Mori E."/>
            <person name="Abe Y."/>
            <person name="Kisaki G."/>
            <person name="Hamano K."/>
            <person name="Suezawa K."/>
            <person name="Otani M."/>
            <person name="Fukuda T."/>
            <person name="Manabe T."/>
            <person name="Gomi K."/>
            <person name="Tabuchi M."/>
            <person name="Akimitsu K."/>
            <person name="Kataoka I."/>
        </authorList>
    </citation>
    <scope>NUCLEOTIDE SEQUENCE [LARGE SCALE GENOMIC DNA]</scope>
    <source>
        <strain evidence="3">cv. Fuchu</strain>
    </source>
</reference>
<dbReference type="PROSITE" id="PS51806">
    <property type="entry name" value="DOG1"/>
    <property type="match status" value="1"/>
</dbReference>
<protein>
    <recommendedName>
        <fullName evidence="1">DOG1 domain-containing protein</fullName>
    </recommendedName>
</protein>
<comment type="caution">
    <text evidence="2">The sequence shown here is derived from an EMBL/GenBank/DDBJ whole genome shotgun (WGS) entry which is preliminary data.</text>
</comment>
<dbReference type="PANTHER" id="PTHR47209">
    <property type="entry name" value="OS06G0639500 PROTEIN"/>
    <property type="match status" value="1"/>
</dbReference>
<evidence type="ECO:0000259" key="1">
    <source>
        <dbReference type="PROSITE" id="PS51806"/>
    </source>
</evidence>
<keyword evidence="3" id="KW-1185">Reference proteome</keyword>
<dbReference type="AlphaFoldDB" id="A0A7J0FE20"/>
<evidence type="ECO:0000313" key="2">
    <source>
        <dbReference type="EMBL" id="GFY96950.1"/>
    </source>
</evidence>
<evidence type="ECO:0000313" key="3">
    <source>
        <dbReference type="Proteomes" id="UP000585474"/>
    </source>
</evidence>
<accession>A0A7J0FE20</accession>
<name>A0A7J0FE20_9ERIC</name>